<evidence type="ECO:0000313" key="17">
    <source>
        <dbReference type="Proteomes" id="UP000461276"/>
    </source>
</evidence>
<evidence type="ECO:0000313" key="11">
    <source>
        <dbReference type="EMBL" id="RHD75047.1"/>
    </source>
</evidence>
<feature type="domain" description="HTH araC/xylS-type" evidence="4">
    <location>
        <begin position="192"/>
        <end position="290"/>
    </location>
</feature>
<dbReference type="EMBL" id="WKMY01000003">
    <property type="protein sequence ID" value="MRY92887.1"/>
    <property type="molecule type" value="Genomic_DNA"/>
</dbReference>
<dbReference type="SMART" id="SM00342">
    <property type="entry name" value="HTH_ARAC"/>
    <property type="match status" value="1"/>
</dbReference>
<evidence type="ECO:0000313" key="10">
    <source>
        <dbReference type="EMBL" id="MSB72597.1"/>
    </source>
</evidence>
<dbReference type="PROSITE" id="PS01124">
    <property type="entry name" value="HTH_ARAC_FAMILY_2"/>
    <property type="match status" value="1"/>
</dbReference>
<dbReference type="AlphaFoldDB" id="A0A173TU39"/>
<dbReference type="GeneID" id="93522626"/>
<dbReference type="Proteomes" id="UP000441358">
    <property type="component" value="Unassembled WGS sequence"/>
</dbReference>
<reference evidence="11 13" key="2">
    <citation type="submission" date="2018-08" db="EMBL/GenBank/DDBJ databases">
        <title>A genome reference for cultivated species of the human gut microbiota.</title>
        <authorList>
            <person name="Zou Y."/>
            <person name="Xue W."/>
            <person name="Luo G."/>
        </authorList>
    </citation>
    <scope>NUCLEOTIDE SEQUENCE [LARGE SCALE GENOMIC DNA]</scope>
    <source>
        <strain evidence="11 13">AM30-4</strain>
    </source>
</reference>
<dbReference type="PANTHER" id="PTHR43280">
    <property type="entry name" value="ARAC-FAMILY TRANSCRIPTIONAL REGULATOR"/>
    <property type="match status" value="1"/>
</dbReference>
<dbReference type="Proteomes" id="UP000432516">
    <property type="component" value="Unassembled WGS sequence"/>
</dbReference>
<evidence type="ECO:0000259" key="4">
    <source>
        <dbReference type="PROSITE" id="PS01124"/>
    </source>
</evidence>
<evidence type="ECO:0000313" key="7">
    <source>
        <dbReference type="EMBL" id="MRY92887.1"/>
    </source>
</evidence>
<reference evidence="14 15" key="3">
    <citation type="journal article" date="2019" name="Nat. Med.">
        <title>A library of human gut bacterial isolates paired with longitudinal multiomics data enables mechanistic microbiome research.</title>
        <authorList>
            <person name="Poyet M."/>
            <person name="Groussin M."/>
            <person name="Gibbons S.M."/>
            <person name="Avila-Pacheco J."/>
            <person name="Jiang X."/>
            <person name="Kearney S.M."/>
            <person name="Perrotta A.R."/>
            <person name="Berdy B."/>
            <person name="Zhao S."/>
            <person name="Lieberman T.D."/>
            <person name="Swanson P.K."/>
            <person name="Smith M."/>
            <person name="Roesemann S."/>
            <person name="Alexander J.E."/>
            <person name="Rich S.A."/>
            <person name="Livny J."/>
            <person name="Vlamakis H."/>
            <person name="Clish C."/>
            <person name="Bullock K."/>
            <person name="Deik A."/>
            <person name="Scott J."/>
            <person name="Pierce K.A."/>
            <person name="Xavier R.J."/>
            <person name="Alm E.J."/>
        </authorList>
    </citation>
    <scope>NUCLEOTIDE SEQUENCE [LARGE SCALE GENOMIC DNA]</scope>
    <source>
        <strain evidence="9 14">BIOML-A2</strain>
        <strain evidence="10 16">BIOML-A20</strain>
        <strain evidence="8 15">BIOML-A32</strain>
        <strain evidence="7 17">BIOML-A9</strain>
    </source>
</reference>
<dbReference type="Proteomes" id="UP000461276">
    <property type="component" value="Unassembled WGS sequence"/>
</dbReference>
<dbReference type="OrthoDB" id="1372329at2"/>
<dbReference type="GO" id="GO:0043565">
    <property type="term" value="F:sequence-specific DNA binding"/>
    <property type="evidence" value="ECO:0007669"/>
    <property type="project" value="InterPro"/>
</dbReference>
<evidence type="ECO:0000313" key="14">
    <source>
        <dbReference type="Proteomes" id="UP000432516"/>
    </source>
</evidence>
<evidence type="ECO:0000313" key="5">
    <source>
        <dbReference type="EMBL" id="CUN05686.1"/>
    </source>
</evidence>
<organism evidence="5 12">
    <name type="scientific">Parabacteroides distasonis</name>
    <dbReference type="NCBI Taxonomy" id="823"/>
    <lineage>
        <taxon>Bacteria</taxon>
        <taxon>Pseudomonadati</taxon>
        <taxon>Bacteroidota</taxon>
        <taxon>Bacteroidia</taxon>
        <taxon>Bacteroidales</taxon>
        <taxon>Tannerellaceae</taxon>
        <taxon>Parabacteroides</taxon>
    </lineage>
</organism>
<reference evidence="5 12" key="1">
    <citation type="submission" date="2015-09" db="EMBL/GenBank/DDBJ databases">
        <authorList>
            <consortium name="Pathogen Informatics"/>
        </authorList>
    </citation>
    <scope>NUCLEOTIDE SEQUENCE [LARGE SCALE GENOMIC DNA]</scope>
    <source>
        <strain evidence="5 12">2789STDY5608872</strain>
    </source>
</reference>
<dbReference type="SUPFAM" id="SSF46689">
    <property type="entry name" value="Homeodomain-like"/>
    <property type="match status" value="1"/>
</dbReference>
<dbReference type="EMBL" id="WKNE01000004">
    <property type="protein sequence ID" value="MRZ54607.1"/>
    <property type="molecule type" value="Genomic_DNA"/>
</dbReference>
<dbReference type="RefSeq" id="WP_005861131.1">
    <property type="nucleotide sequence ID" value="NZ_BQOC01000005.1"/>
</dbReference>
<dbReference type="Proteomes" id="UP000441609">
    <property type="component" value="Unassembled WGS sequence"/>
</dbReference>
<keyword evidence="1" id="KW-0805">Transcription regulation</keyword>
<sequence length="306" mass="35872">MSGNIKKIVEPNSGIDYSLEKDFKIFTLSKELPITTYPSYIRLGIVIYCVKGNAKIDIYSNKHIITPKELIIILPGQLVALTDVSVDFQIRYFTITESFYSDILSGISRFSPHFFFYMRQHYYFKMEDVETLSFVDFFELLIRKAVDPENQYRRESVILLLRILFLDIYNHYKVNSLDSTATIDVHKKELTHKFFQLVMSNYKVNRSVTFYANSLCITPKYLTMVVKEVSGKSAKDWITEYMILELKGLLTNSTLNIQEIVEKTQFSNQSSLGRFFRRHTGLSPLQYRKKYLTTEQRTNFSKNNTI</sequence>
<protein>
    <submittedName>
        <fullName evidence="11">AraC family transcriptional regulator</fullName>
    </submittedName>
    <submittedName>
        <fullName evidence="5">Bacillibactin transport regulator</fullName>
    </submittedName>
    <submittedName>
        <fullName evidence="6">Helix-turn-helix domain-containing protein</fullName>
    </submittedName>
</protein>
<dbReference type="EMBL" id="QSJN01000005">
    <property type="protein sequence ID" value="RHD75047.1"/>
    <property type="molecule type" value="Genomic_DNA"/>
</dbReference>
<accession>A0A173TU39</accession>
<evidence type="ECO:0000256" key="3">
    <source>
        <dbReference type="ARBA" id="ARBA00023163"/>
    </source>
</evidence>
<evidence type="ECO:0000256" key="1">
    <source>
        <dbReference type="ARBA" id="ARBA00023015"/>
    </source>
</evidence>
<evidence type="ECO:0000313" key="6">
    <source>
        <dbReference type="EMBL" id="MDB9004741.1"/>
    </source>
</evidence>
<dbReference type="EMBL" id="WKMC01000006">
    <property type="protein sequence ID" value="MRZ50546.1"/>
    <property type="molecule type" value="Genomic_DNA"/>
</dbReference>
<dbReference type="EMBL" id="WKMO01000003">
    <property type="protein sequence ID" value="MSB72597.1"/>
    <property type="molecule type" value="Genomic_DNA"/>
</dbReference>
<evidence type="ECO:0000313" key="9">
    <source>
        <dbReference type="EMBL" id="MRZ54607.1"/>
    </source>
</evidence>
<dbReference type="GO" id="GO:0003700">
    <property type="term" value="F:DNA-binding transcription factor activity"/>
    <property type="evidence" value="ECO:0007669"/>
    <property type="project" value="InterPro"/>
</dbReference>
<dbReference type="InterPro" id="IPR009057">
    <property type="entry name" value="Homeodomain-like_sf"/>
</dbReference>
<proteinExistence type="predicted"/>
<dbReference type="Pfam" id="PF12833">
    <property type="entry name" value="HTH_18"/>
    <property type="match status" value="1"/>
</dbReference>
<dbReference type="PANTHER" id="PTHR43280:SF32">
    <property type="entry name" value="TRANSCRIPTIONAL REGULATORY PROTEIN"/>
    <property type="match status" value="1"/>
</dbReference>
<name>A0A173TU39_PARDI</name>
<evidence type="ECO:0000256" key="2">
    <source>
        <dbReference type="ARBA" id="ARBA00023125"/>
    </source>
</evidence>
<evidence type="ECO:0000313" key="12">
    <source>
        <dbReference type="Proteomes" id="UP000095591"/>
    </source>
</evidence>
<dbReference type="Gene3D" id="1.10.10.60">
    <property type="entry name" value="Homeodomain-like"/>
    <property type="match status" value="1"/>
</dbReference>
<dbReference type="EMBL" id="CYXP01000003">
    <property type="protein sequence ID" value="CUN05686.1"/>
    <property type="molecule type" value="Genomic_DNA"/>
</dbReference>
<dbReference type="InterPro" id="IPR018060">
    <property type="entry name" value="HTH_AraC"/>
</dbReference>
<keyword evidence="3" id="KW-0804">Transcription</keyword>
<dbReference type="OMA" id="HFFFYMR"/>
<dbReference type="Proteomes" id="UP001210126">
    <property type="component" value="Unassembled WGS sequence"/>
</dbReference>
<dbReference type="Proteomes" id="UP000095591">
    <property type="component" value="Unassembled WGS sequence"/>
</dbReference>
<keyword evidence="2" id="KW-0238">DNA-binding</keyword>
<evidence type="ECO:0000313" key="16">
    <source>
        <dbReference type="Proteomes" id="UP000441609"/>
    </source>
</evidence>
<dbReference type="EMBL" id="JAQMPJ010000004">
    <property type="protein sequence ID" value="MDB9004741.1"/>
    <property type="molecule type" value="Genomic_DNA"/>
</dbReference>
<gene>
    <name evidence="5" type="primary">btr_2</name>
    <name evidence="11" type="ORF">DW782_10280</name>
    <name evidence="5" type="ORF">ERS852429_01742</name>
    <name evidence="8" type="ORF">GKD66_10005</name>
    <name evidence="7" type="ORF">GKD67_06545</name>
    <name evidence="9" type="ORF">GKD68_07555</name>
    <name evidence="10" type="ORF">GKD70_04715</name>
    <name evidence="6" type="ORF">PN599_06985</name>
</gene>
<reference evidence="6" key="4">
    <citation type="submission" date="2023-01" db="EMBL/GenBank/DDBJ databases">
        <title>Human gut microbiome strain richness.</title>
        <authorList>
            <person name="Chen-Liaw A."/>
        </authorList>
    </citation>
    <scope>NUCLEOTIDE SEQUENCE</scope>
    <source>
        <strain evidence="6">RTP21484st1_E5_RTP21484_190118</strain>
    </source>
</reference>
<evidence type="ECO:0000313" key="8">
    <source>
        <dbReference type="EMBL" id="MRZ50546.1"/>
    </source>
</evidence>
<evidence type="ECO:0000313" key="13">
    <source>
        <dbReference type="Proteomes" id="UP000284660"/>
    </source>
</evidence>
<evidence type="ECO:0000313" key="15">
    <source>
        <dbReference type="Proteomes" id="UP000441358"/>
    </source>
</evidence>
<dbReference type="Proteomes" id="UP000284660">
    <property type="component" value="Unassembled WGS sequence"/>
</dbReference>